<dbReference type="InterPro" id="IPR016032">
    <property type="entry name" value="Sig_transdc_resp-reg_C-effctor"/>
</dbReference>
<dbReference type="GO" id="GO:0003677">
    <property type="term" value="F:DNA binding"/>
    <property type="evidence" value="ECO:0007669"/>
    <property type="project" value="UniProtKB-KW"/>
</dbReference>
<dbReference type="InterPro" id="IPR001789">
    <property type="entry name" value="Sig_transdc_resp-reg_receiver"/>
</dbReference>
<dbReference type="InterPro" id="IPR036388">
    <property type="entry name" value="WH-like_DNA-bd_sf"/>
</dbReference>
<evidence type="ECO:0000256" key="6">
    <source>
        <dbReference type="PROSITE-ProRule" id="PRU00169"/>
    </source>
</evidence>
<dbReference type="SMART" id="SM00448">
    <property type="entry name" value="REC"/>
    <property type="match status" value="1"/>
</dbReference>
<organism evidence="8 9">
    <name type="scientific">Brevibacillus panacihumi</name>
    <dbReference type="NCBI Taxonomy" id="497735"/>
    <lineage>
        <taxon>Bacteria</taxon>
        <taxon>Bacillati</taxon>
        <taxon>Bacillota</taxon>
        <taxon>Bacilli</taxon>
        <taxon>Bacillales</taxon>
        <taxon>Paenibacillaceae</taxon>
        <taxon>Brevibacillus</taxon>
    </lineage>
</organism>
<dbReference type="Gene3D" id="1.10.10.10">
    <property type="entry name" value="Winged helix-like DNA-binding domain superfamily/Winged helix DNA-binding domain"/>
    <property type="match status" value="1"/>
</dbReference>
<evidence type="ECO:0000256" key="1">
    <source>
        <dbReference type="ARBA" id="ARBA00005820"/>
    </source>
</evidence>
<feature type="modified residue" description="4-aspartylphosphate" evidence="6">
    <location>
        <position position="63"/>
    </location>
</feature>
<dbReference type="InterPro" id="IPR001867">
    <property type="entry name" value="OmpR/PhoB-type_DNA-bd"/>
</dbReference>
<keyword evidence="3" id="KW-0805">Transcription regulation</keyword>
<evidence type="ECO:0000256" key="4">
    <source>
        <dbReference type="ARBA" id="ARBA00023125"/>
    </source>
</evidence>
<dbReference type="SUPFAM" id="SSF52172">
    <property type="entry name" value="CheY-like"/>
    <property type="match status" value="1"/>
</dbReference>
<dbReference type="InterPro" id="IPR011990">
    <property type="entry name" value="TPR-like_helical_dom_sf"/>
</dbReference>
<keyword evidence="6" id="KW-0597">Phosphoprotein</keyword>
<comment type="caution">
    <text evidence="8">The sequence shown here is derived from an EMBL/GenBank/DDBJ whole genome shotgun (WGS) entry which is preliminary data.</text>
</comment>
<dbReference type="Pfam" id="PF00486">
    <property type="entry name" value="Trans_reg_C"/>
    <property type="match status" value="1"/>
</dbReference>
<feature type="domain" description="Response regulatory" evidence="7">
    <location>
        <begin position="11"/>
        <end position="126"/>
    </location>
</feature>
<dbReference type="SUPFAM" id="SSF46894">
    <property type="entry name" value="C-terminal effector domain of the bipartite response regulators"/>
    <property type="match status" value="1"/>
</dbReference>
<dbReference type="Gene3D" id="1.25.40.10">
    <property type="entry name" value="Tetratricopeptide repeat domain"/>
    <property type="match status" value="1"/>
</dbReference>
<dbReference type="SMART" id="SM00862">
    <property type="entry name" value="Trans_reg_C"/>
    <property type="match status" value="1"/>
</dbReference>
<keyword evidence="2" id="KW-0902">Two-component regulatory system</keyword>
<dbReference type="PROSITE" id="PS50110">
    <property type="entry name" value="RESPONSE_REGULATORY"/>
    <property type="match status" value="1"/>
</dbReference>
<dbReference type="Proteomes" id="UP000281915">
    <property type="component" value="Unassembled WGS sequence"/>
</dbReference>
<evidence type="ECO:0000256" key="2">
    <source>
        <dbReference type="ARBA" id="ARBA00023012"/>
    </source>
</evidence>
<reference evidence="8 9" key="1">
    <citation type="submission" date="2018-10" db="EMBL/GenBank/DDBJ databases">
        <title>Phylogenomics of Brevibacillus.</title>
        <authorList>
            <person name="Dunlap C."/>
        </authorList>
    </citation>
    <scope>NUCLEOTIDE SEQUENCE [LARGE SCALE GENOMIC DNA]</scope>
    <source>
        <strain evidence="8 9">JCM 15085</strain>
    </source>
</reference>
<dbReference type="Gene3D" id="3.40.50.2300">
    <property type="match status" value="1"/>
</dbReference>
<keyword evidence="5" id="KW-0804">Transcription</keyword>
<sequence>MEKSRGGTTMKAILVDDERLALSHLKQILEKYATDIECVGEFSDPTIVLEQIKELQPDVVFLDIQMPEIDGLQLGEQVQAAFPHILMVFVTAFDRFALQAFDLYALDYLLKPVLPERLQQSVQRLREKMEAGKDRQVVSRETKICCFQNIRIQLPGREPESLRWGSAKAVELFAYLLHHRDHVIDNQHLIELLWSDYEESRAAQQLFTAIYHIRQTLQNNGMGTVTIRSGEFGKGYMLTLGEAQVDTEKWEMLANQAQQQFPQQIEVCEQAFSMYEGDYLGAYDFLWAEPERERLRNLWLSLAEKLIYYYSQKGMQREAMEVRLRVQQLLPVQAD</sequence>
<proteinExistence type="inferred from homology"/>
<dbReference type="GO" id="GO:0000160">
    <property type="term" value="P:phosphorelay signal transduction system"/>
    <property type="evidence" value="ECO:0007669"/>
    <property type="project" value="UniProtKB-KW"/>
</dbReference>
<keyword evidence="4" id="KW-0238">DNA-binding</keyword>
<dbReference type="GO" id="GO:0006355">
    <property type="term" value="P:regulation of DNA-templated transcription"/>
    <property type="evidence" value="ECO:0007669"/>
    <property type="project" value="InterPro"/>
</dbReference>
<name>A0A3M8CZF6_9BACL</name>
<dbReference type="InterPro" id="IPR005158">
    <property type="entry name" value="BTAD"/>
</dbReference>
<accession>A0A3M8CZF6</accession>
<evidence type="ECO:0000259" key="7">
    <source>
        <dbReference type="PROSITE" id="PS50110"/>
    </source>
</evidence>
<dbReference type="Pfam" id="PF00072">
    <property type="entry name" value="Response_reg"/>
    <property type="match status" value="1"/>
</dbReference>
<protein>
    <submittedName>
        <fullName evidence="8">Response regulator</fullName>
    </submittedName>
</protein>
<dbReference type="InterPro" id="IPR051677">
    <property type="entry name" value="AfsR-DnrI-RedD_regulator"/>
</dbReference>
<dbReference type="InterPro" id="IPR011006">
    <property type="entry name" value="CheY-like_superfamily"/>
</dbReference>
<evidence type="ECO:0000256" key="3">
    <source>
        <dbReference type="ARBA" id="ARBA00023015"/>
    </source>
</evidence>
<dbReference type="PANTHER" id="PTHR35807">
    <property type="entry name" value="TRANSCRIPTIONAL REGULATOR REDD-RELATED"/>
    <property type="match status" value="1"/>
</dbReference>
<comment type="similarity">
    <text evidence="1">Belongs to the AfsR/DnrI/RedD regulatory family.</text>
</comment>
<dbReference type="AlphaFoldDB" id="A0A3M8CZF6"/>
<dbReference type="EMBL" id="RHHT01000015">
    <property type="protein sequence ID" value="RNB80829.1"/>
    <property type="molecule type" value="Genomic_DNA"/>
</dbReference>
<evidence type="ECO:0000313" key="8">
    <source>
        <dbReference type="EMBL" id="RNB80829.1"/>
    </source>
</evidence>
<dbReference type="Pfam" id="PF03704">
    <property type="entry name" value="BTAD"/>
    <property type="match status" value="1"/>
</dbReference>
<gene>
    <name evidence="8" type="ORF">EDM58_08290</name>
</gene>
<evidence type="ECO:0000313" key="9">
    <source>
        <dbReference type="Proteomes" id="UP000281915"/>
    </source>
</evidence>
<evidence type="ECO:0000256" key="5">
    <source>
        <dbReference type="ARBA" id="ARBA00023163"/>
    </source>
</evidence>